<gene>
    <name evidence="1" type="ORF">PR003_g5829</name>
</gene>
<accession>A0A6A4FU74</accession>
<comment type="caution">
    <text evidence="1">The sequence shown here is derived from an EMBL/GenBank/DDBJ whole genome shotgun (WGS) entry which is preliminary data.</text>
</comment>
<proteinExistence type="predicted"/>
<organism evidence="1 2">
    <name type="scientific">Phytophthora rubi</name>
    <dbReference type="NCBI Taxonomy" id="129364"/>
    <lineage>
        <taxon>Eukaryota</taxon>
        <taxon>Sar</taxon>
        <taxon>Stramenopiles</taxon>
        <taxon>Oomycota</taxon>
        <taxon>Peronosporomycetes</taxon>
        <taxon>Peronosporales</taxon>
        <taxon>Peronosporaceae</taxon>
        <taxon>Phytophthora</taxon>
    </lineage>
</organism>
<name>A0A6A4FU74_9STRA</name>
<evidence type="ECO:0000313" key="1">
    <source>
        <dbReference type="EMBL" id="KAE9349547.1"/>
    </source>
</evidence>
<evidence type="ECO:0000313" key="2">
    <source>
        <dbReference type="Proteomes" id="UP000434957"/>
    </source>
</evidence>
<keyword evidence="2" id="KW-1185">Reference proteome</keyword>
<dbReference type="Proteomes" id="UP000434957">
    <property type="component" value="Unassembled WGS sequence"/>
</dbReference>
<protein>
    <recommendedName>
        <fullName evidence="3">DDE-1 domain-containing protein</fullName>
    </recommendedName>
</protein>
<dbReference type="EMBL" id="QXFT01000249">
    <property type="protein sequence ID" value="KAE9349547.1"/>
    <property type="molecule type" value="Genomic_DNA"/>
</dbReference>
<sequence length="189" mass="20385">MRRISQSGSKTRSDLEEARLGFVTDVLKIAIEDCFDPRLGLAPKRTIFNMDQTSVYYNMSSRSTVDFVSATRIPAATGGAESYRCTMAHTVAADGRKFPPHFVFQGQPGGDVGEGVQGLLRVVRSDILGPDQSVVRPADSLRVHKMSEVLDALPCTGAAVMFAPGGCTGVAQPLHVGVMSPLKQHMHIR</sequence>
<reference evidence="1 2" key="1">
    <citation type="submission" date="2018-08" db="EMBL/GenBank/DDBJ databases">
        <title>Genomic investigation of the strawberry pathogen Phytophthora fragariae indicates pathogenicity is determined by transcriptional variation in three key races.</title>
        <authorList>
            <person name="Adams T.M."/>
            <person name="Armitage A.D."/>
            <person name="Sobczyk M.K."/>
            <person name="Bates H.J."/>
            <person name="Dunwell J.M."/>
            <person name="Nellist C.F."/>
            <person name="Harrison R.J."/>
        </authorList>
    </citation>
    <scope>NUCLEOTIDE SEQUENCE [LARGE SCALE GENOMIC DNA]</scope>
    <source>
        <strain evidence="1 2">SCRP333</strain>
    </source>
</reference>
<evidence type="ECO:0008006" key="3">
    <source>
        <dbReference type="Google" id="ProtNLM"/>
    </source>
</evidence>
<dbReference type="AlphaFoldDB" id="A0A6A4FU74"/>